<dbReference type="InterPro" id="IPR011765">
    <property type="entry name" value="Pept_M16_N"/>
</dbReference>
<proteinExistence type="inferred from homology"/>
<dbReference type="OrthoDB" id="9811314at2"/>
<keyword evidence="9" id="KW-1185">Reference proteome</keyword>
<dbReference type="PANTHER" id="PTHR11851:SF49">
    <property type="entry name" value="MITOCHONDRIAL-PROCESSING PEPTIDASE SUBUNIT ALPHA"/>
    <property type="match status" value="1"/>
</dbReference>
<dbReference type="PROSITE" id="PS00143">
    <property type="entry name" value="INSULINASE"/>
    <property type="match status" value="1"/>
</dbReference>
<protein>
    <submittedName>
        <fullName evidence="8">Peptidase M16</fullName>
    </submittedName>
</protein>
<keyword evidence="3" id="KW-0482">Metalloprotease</keyword>
<dbReference type="InterPro" id="IPR007863">
    <property type="entry name" value="Peptidase_M16_C"/>
</dbReference>
<dbReference type="GO" id="GO:0006508">
    <property type="term" value="P:proteolysis"/>
    <property type="evidence" value="ECO:0007669"/>
    <property type="project" value="InterPro"/>
</dbReference>
<keyword evidence="3" id="KW-0645">Protease</keyword>
<evidence type="ECO:0000313" key="9">
    <source>
        <dbReference type="Proteomes" id="UP000239772"/>
    </source>
</evidence>
<evidence type="ECO:0000256" key="4">
    <source>
        <dbReference type="RuleBase" id="RU004447"/>
    </source>
</evidence>
<sequence>MTAAEAPSADPSAPVRGEGPQVSDFKLANGLEVVVIPDHRTPVVTHMIWYRNGSADDPIGKSGIAHFLEHLMFKGTSNHPQGEFSNIVAELGGQENAFTSLDYTAYYQRVAKEHLGAVMDLEADRMSNLVLSDEVVDPERDVVLEERRMRVETDPGAQLGESVASALFTHHPYGIPIIGWMHEIESLGRADALEFYKRFYTPENAILVVAGDVEADEVKALAEKTYGRISARGDAPVRRRPQEPDTRAYRRVSLADPKVEQPSLQLGFLVPSYTTAQPGEAEAIDVLTQILGAHATGRLHRRLVMDKRVAVGTGGWYQSTAVDRSRLVLYAVPRPGVALEDLEKDLVAAIAELVEKGVDEKELERAKTRLIADTVYAQDSQASLARIYGSTLATGGTVRDVARWPSDIEKVSADDVRRAAAQWLDARRCVSGYLVKDEAA</sequence>
<dbReference type="GO" id="GO:0004222">
    <property type="term" value="F:metalloendopeptidase activity"/>
    <property type="evidence" value="ECO:0007669"/>
    <property type="project" value="InterPro"/>
</dbReference>
<dbReference type="Gene3D" id="3.30.830.10">
    <property type="entry name" value="Metalloenzyme, LuxS/M16 peptidase-like"/>
    <property type="match status" value="2"/>
</dbReference>
<evidence type="ECO:0000313" key="8">
    <source>
        <dbReference type="EMBL" id="PSC04605.1"/>
    </source>
</evidence>
<evidence type="ECO:0000256" key="1">
    <source>
        <dbReference type="ARBA" id="ARBA00001947"/>
    </source>
</evidence>
<dbReference type="AlphaFoldDB" id="A0A2T1HSH8"/>
<reference evidence="9" key="1">
    <citation type="submission" date="2018-03" db="EMBL/GenBank/DDBJ databases">
        <authorList>
            <person name="Sun L."/>
            <person name="Liu H."/>
            <person name="Chen W."/>
            <person name="Huang K."/>
            <person name="Liu W."/>
            <person name="Gao X."/>
        </authorList>
    </citation>
    <scope>NUCLEOTIDE SEQUENCE [LARGE SCALE GENOMIC DNA]</scope>
    <source>
        <strain evidence="9">SH9</strain>
    </source>
</reference>
<dbReference type="EMBL" id="PVZS01000012">
    <property type="protein sequence ID" value="PSC04605.1"/>
    <property type="molecule type" value="Genomic_DNA"/>
</dbReference>
<accession>A0A2T1HSH8</accession>
<dbReference type="PANTHER" id="PTHR11851">
    <property type="entry name" value="METALLOPROTEASE"/>
    <property type="match status" value="1"/>
</dbReference>
<comment type="similarity">
    <text evidence="2 4">Belongs to the peptidase M16 family.</text>
</comment>
<keyword evidence="3" id="KW-0378">Hydrolase</keyword>
<dbReference type="Pfam" id="PF00675">
    <property type="entry name" value="Peptidase_M16"/>
    <property type="match status" value="1"/>
</dbReference>
<comment type="caution">
    <text evidence="8">The sequence shown here is derived from an EMBL/GenBank/DDBJ whole genome shotgun (WGS) entry which is preliminary data.</text>
</comment>
<comment type="cofactor">
    <cofactor evidence="1">
        <name>Zn(2+)</name>
        <dbReference type="ChEBI" id="CHEBI:29105"/>
    </cofactor>
</comment>
<organism evidence="8 9">
    <name type="scientific">Alsobacter soli</name>
    <dbReference type="NCBI Taxonomy" id="2109933"/>
    <lineage>
        <taxon>Bacteria</taxon>
        <taxon>Pseudomonadati</taxon>
        <taxon>Pseudomonadota</taxon>
        <taxon>Alphaproteobacteria</taxon>
        <taxon>Hyphomicrobiales</taxon>
        <taxon>Alsobacteraceae</taxon>
        <taxon>Alsobacter</taxon>
    </lineage>
</organism>
<dbReference type="RefSeq" id="WP_106337350.1">
    <property type="nucleotide sequence ID" value="NZ_PVZS01000012.1"/>
</dbReference>
<name>A0A2T1HSH8_9HYPH</name>
<feature type="domain" description="Peptidase M16 N-terminal" evidence="6">
    <location>
        <begin position="33"/>
        <end position="178"/>
    </location>
</feature>
<evidence type="ECO:0000256" key="3">
    <source>
        <dbReference type="ARBA" id="ARBA00023049"/>
    </source>
</evidence>
<dbReference type="InterPro" id="IPR011249">
    <property type="entry name" value="Metalloenz_LuxS/M16"/>
</dbReference>
<dbReference type="Proteomes" id="UP000239772">
    <property type="component" value="Unassembled WGS sequence"/>
</dbReference>
<evidence type="ECO:0000259" key="7">
    <source>
        <dbReference type="Pfam" id="PF05193"/>
    </source>
</evidence>
<dbReference type="Pfam" id="PF05193">
    <property type="entry name" value="Peptidase_M16_C"/>
    <property type="match status" value="1"/>
</dbReference>
<feature type="region of interest" description="Disordered" evidence="5">
    <location>
        <begin position="1"/>
        <end position="21"/>
    </location>
</feature>
<gene>
    <name evidence="8" type="ORF">SLNSH_12565</name>
</gene>
<dbReference type="InterPro" id="IPR001431">
    <property type="entry name" value="Pept_M16_Zn_BS"/>
</dbReference>
<dbReference type="SUPFAM" id="SSF63411">
    <property type="entry name" value="LuxS/MPP-like metallohydrolase"/>
    <property type="match status" value="2"/>
</dbReference>
<dbReference type="GO" id="GO:0046872">
    <property type="term" value="F:metal ion binding"/>
    <property type="evidence" value="ECO:0007669"/>
    <property type="project" value="InterPro"/>
</dbReference>
<dbReference type="InterPro" id="IPR050361">
    <property type="entry name" value="MPP/UQCRC_Complex"/>
</dbReference>
<feature type="domain" description="Peptidase M16 C-terminal" evidence="7">
    <location>
        <begin position="187"/>
        <end position="370"/>
    </location>
</feature>
<feature type="compositionally biased region" description="Low complexity" evidence="5">
    <location>
        <begin position="1"/>
        <end position="14"/>
    </location>
</feature>
<evidence type="ECO:0000259" key="6">
    <source>
        <dbReference type="Pfam" id="PF00675"/>
    </source>
</evidence>
<evidence type="ECO:0000256" key="5">
    <source>
        <dbReference type="SAM" id="MobiDB-lite"/>
    </source>
</evidence>
<evidence type="ECO:0000256" key="2">
    <source>
        <dbReference type="ARBA" id="ARBA00007261"/>
    </source>
</evidence>